<name>A0A934PKZ1_9FLAO</name>
<sequence>MLSILIPVYNYNAFPLVLELHKQCVATGINFEILVQDDGSIYFDNENNKINEFQNCHFLKSDKNVGRTTTRNKLVNTAAYDWLLFLDADVIPVHQDFVKNYISEFNSNYNVIFGGYQYQKINPDLNSEFRYKYGRKREEKSALERNINPYQFIFSGNFLIQKKTFLETSFKEDKNFYGMDIYFSYQLFIKKIKVLHIENPIYHLGLETNEIYFKKSLKAVESRKKFLVNCEQIEKISPLIKSYNKIKRYHLIPIVTVFFKISEPILKNRILTQNPNLVLFDVYRLGYMCTLK</sequence>
<feature type="domain" description="Glycosyltransferase 2-like" evidence="1">
    <location>
        <begin position="3"/>
        <end position="130"/>
    </location>
</feature>
<dbReference type="AlphaFoldDB" id="A0A934PKZ1"/>
<evidence type="ECO:0000313" key="3">
    <source>
        <dbReference type="Proteomes" id="UP000609172"/>
    </source>
</evidence>
<dbReference type="InterPro" id="IPR050834">
    <property type="entry name" value="Glycosyltransf_2"/>
</dbReference>
<dbReference type="RefSeq" id="WP_200104665.1">
    <property type="nucleotide sequence ID" value="NZ_JAEHFV010000001.1"/>
</dbReference>
<evidence type="ECO:0000313" key="2">
    <source>
        <dbReference type="EMBL" id="MBK0368749.1"/>
    </source>
</evidence>
<dbReference type="Gene3D" id="3.90.550.10">
    <property type="entry name" value="Spore Coat Polysaccharide Biosynthesis Protein SpsA, Chain A"/>
    <property type="match status" value="1"/>
</dbReference>
<dbReference type="InterPro" id="IPR001173">
    <property type="entry name" value="Glyco_trans_2-like"/>
</dbReference>
<comment type="caution">
    <text evidence="2">The sequence shown here is derived from an EMBL/GenBank/DDBJ whole genome shotgun (WGS) entry which is preliminary data.</text>
</comment>
<dbReference type="PANTHER" id="PTHR43685">
    <property type="entry name" value="GLYCOSYLTRANSFERASE"/>
    <property type="match status" value="1"/>
</dbReference>
<keyword evidence="3" id="KW-1185">Reference proteome</keyword>
<reference evidence="2" key="1">
    <citation type="submission" date="2020-12" db="EMBL/GenBank/DDBJ databases">
        <title>Bacterial novel species Flavobacterium sp. SE-1-e isolated from soil.</title>
        <authorList>
            <person name="Jung H.-Y."/>
        </authorList>
    </citation>
    <scope>NUCLEOTIDE SEQUENCE</scope>
    <source>
        <strain evidence="2">SE-1-e</strain>
    </source>
</reference>
<dbReference type="PANTHER" id="PTHR43685:SF2">
    <property type="entry name" value="GLYCOSYLTRANSFERASE 2-LIKE DOMAIN-CONTAINING PROTEIN"/>
    <property type="match status" value="1"/>
</dbReference>
<organism evidence="2 3">
    <name type="scientific">Flavobacterium agrisoli</name>
    <dbReference type="NCBI Taxonomy" id="2793066"/>
    <lineage>
        <taxon>Bacteria</taxon>
        <taxon>Pseudomonadati</taxon>
        <taxon>Bacteroidota</taxon>
        <taxon>Flavobacteriia</taxon>
        <taxon>Flavobacteriales</taxon>
        <taxon>Flavobacteriaceae</taxon>
        <taxon>Flavobacterium</taxon>
    </lineage>
</organism>
<gene>
    <name evidence="2" type="ORF">I5M07_02790</name>
</gene>
<dbReference type="Proteomes" id="UP000609172">
    <property type="component" value="Unassembled WGS sequence"/>
</dbReference>
<dbReference type="SUPFAM" id="SSF53448">
    <property type="entry name" value="Nucleotide-diphospho-sugar transferases"/>
    <property type="match status" value="1"/>
</dbReference>
<dbReference type="Pfam" id="PF00535">
    <property type="entry name" value="Glycos_transf_2"/>
    <property type="match status" value="1"/>
</dbReference>
<dbReference type="EMBL" id="JAEHFV010000001">
    <property type="protein sequence ID" value="MBK0368749.1"/>
    <property type="molecule type" value="Genomic_DNA"/>
</dbReference>
<proteinExistence type="predicted"/>
<evidence type="ECO:0000259" key="1">
    <source>
        <dbReference type="Pfam" id="PF00535"/>
    </source>
</evidence>
<protein>
    <submittedName>
        <fullName evidence="2">Glycosyltransferase</fullName>
    </submittedName>
</protein>
<accession>A0A934PKZ1</accession>
<dbReference type="InterPro" id="IPR029044">
    <property type="entry name" value="Nucleotide-diphossugar_trans"/>
</dbReference>